<evidence type="ECO:0000313" key="3">
    <source>
        <dbReference type="Proteomes" id="UP000193642"/>
    </source>
</evidence>
<feature type="compositionally biased region" description="Acidic residues" evidence="1">
    <location>
        <begin position="78"/>
        <end position="87"/>
    </location>
</feature>
<feature type="compositionally biased region" description="Basic residues" evidence="1">
    <location>
        <begin position="105"/>
        <end position="116"/>
    </location>
</feature>
<comment type="caution">
    <text evidence="2">The sequence shown here is derived from an EMBL/GenBank/DDBJ whole genome shotgun (WGS) entry which is preliminary data.</text>
</comment>
<dbReference type="AlphaFoldDB" id="A0A1Y2BNF5"/>
<feature type="region of interest" description="Disordered" evidence="1">
    <location>
        <begin position="103"/>
        <end position="149"/>
    </location>
</feature>
<reference evidence="2 3" key="1">
    <citation type="submission" date="2016-07" db="EMBL/GenBank/DDBJ databases">
        <title>Pervasive Adenine N6-methylation of Active Genes in Fungi.</title>
        <authorList>
            <consortium name="DOE Joint Genome Institute"/>
            <person name="Mondo S.J."/>
            <person name="Dannebaum R.O."/>
            <person name="Kuo R.C."/>
            <person name="Labutti K."/>
            <person name="Haridas S."/>
            <person name="Kuo A."/>
            <person name="Salamov A."/>
            <person name="Ahrendt S.R."/>
            <person name="Lipzen A."/>
            <person name="Sullivan W."/>
            <person name="Andreopoulos W.B."/>
            <person name="Clum A."/>
            <person name="Lindquist E."/>
            <person name="Daum C."/>
            <person name="Ramamoorthy G.K."/>
            <person name="Gryganskyi A."/>
            <person name="Culley D."/>
            <person name="Magnuson J.K."/>
            <person name="James T.Y."/>
            <person name="O'Malley M.A."/>
            <person name="Stajich J.E."/>
            <person name="Spatafora J.W."/>
            <person name="Visel A."/>
            <person name="Grigoriev I.V."/>
        </authorList>
    </citation>
    <scope>NUCLEOTIDE SEQUENCE [LARGE SCALE GENOMIC DNA]</scope>
    <source>
        <strain evidence="2 3">JEL800</strain>
    </source>
</reference>
<gene>
    <name evidence="2" type="ORF">BCR33DRAFT_479783</name>
</gene>
<proteinExistence type="predicted"/>
<evidence type="ECO:0000256" key="1">
    <source>
        <dbReference type="SAM" id="MobiDB-lite"/>
    </source>
</evidence>
<organism evidence="2 3">
    <name type="scientific">Rhizoclosmatium globosum</name>
    <dbReference type="NCBI Taxonomy" id="329046"/>
    <lineage>
        <taxon>Eukaryota</taxon>
        <taxon>Fungi</taxon>
        <taxon>Fungi incertae sedis</taxon>
        <taxon>Chytridiomycota</taxon>
        <taxon>Chytridiomycota incertae sedis</taxon>
        <taxon>Chytridiomycetes</taxon>
        <taxon>Chytridiales</taxon>
        <taxon>Chytriomycetaceae</taxon>
        <taxon>Rhizoclosmatium</taxon>
    </lineage>
</organism>
<feature type="compositionally biased region" description="Low complexity" evidence="1">
    <location>
        <begin position="40"/>
        <end position="56"/>
    </location>
</feature>
<protein>
    <submittedName>
        <fullName evidence="2">Uncharacterized protein</fullName>
    </submittedName>
</protein>
<accession>A0A1Y2BNF5</accession>
<feature type="compositionally biased region" description="Polar residues" evidence="1">
    <location>
        <begin position="29"/>
        <end position="39"/>
    </location>
</feature>
<dbReference type="EMBL" id="MCGO01000056">
    <property type="protein sequence ID" value="ORY36288.1"/>
    <property type="molecule type" value="Genomic_DNA"/>
</dbReference>
<feature type="region of interest" description="Disordered" evidence="1">
    <location>
        <begin position="29"/>
        <end position="90"/>
    </location>
</feature>
<keyword evidence="3" id="KW-1185">Reference proteome</keyword>
<dbReference type="Proteomes" id="UP000193642">
    <property type="component" value="Unassembled WGS sequence"/>
</dbReference>
<evidence type="ECO:0000313" key="2">
    <source>
        <dbReference type="EMBL" id="ORY36288.1"/>
    </source>
</evidence>
<name>A0A1Y2BNF5_9FUNG</name>
<sequence>MRDPQLPPQQSLRWMSEYQRQFVWNRKNQPATTKSLQPVNSINSNQSNLSNVSSKSIRSDASDDQQLDPLDVAAPTTDFDDADDLEASPELVSQLKNLVRLYSAQRRRPHAAGPHRRPSDVKLTPADSGAATPHSRATPSIQDEYKVHS</sequence>